<feature type="region of interest" description="Disordered" evidence="1">
    <location>
        <begin position="1"/>
        <end position="25"/>
    </location>
</feature>
<feature type="region of interest" description="Disordered" evidence="1">
    <location>
        <begin position="107"/>
        <end position="133"/>
    </location>
</feature>
<proteinExistence type="predicted"/>
<name>A0A4Q7UY78_PSEST</name>
<reference evidence="2 3" key="1">
    <citation type="submission" date="2019-02" db="EMBL/GenBank/DDBJ databases">
        <title>Sequencing the genomes of 1000 actinobacteria strains.</title>
        <authorList>
            <person name="Klenk H.-P."/>
        </authorList>
    </citation>
    <scope>NUCLEOTIDE SEQUENCE [LARGE SCALE GENOMIC DNA]</scope>
    <source>
        <strain evidence="2 3">DSM 45779</strain>
    </source>
</reference>
<evidence type="ECO:0000256" key="1">
    <source>
        <dbReference type="SAM" id="MobiDB-lite"/>
    </source>
</evidence>
<keyword evidence="3" id="KW-1185">Reference proteome</keyword>
<accession>A0A4Q7UY78</accession>
<organism evidence="2 3">
    <name type="scientific">Pseudonocardia sediminis</name>
    <dbReference type="NCBI Taxonomy" id="1397368"/>
    <lineage>
        <taxon>Bacteria</taxon>
        <taxon>Bacillati</taxon>
        <taxon>Actinomycetota</taxon>
        <taxon>Actinomycetes</taxon>
        <taxon>Pseudonocardiales</taxon>
        <taxon>Pseudonocardiaceae</taxon>
        <taxon>Pseudonocardia</taxon>
    </lineage>
</organism>
<protein>
    <submittedName>
        <fullName evidence="2">Uncharacterized protein</fullName>
    </submittedName>
</protein>
<sequence>MSTQGAVVTSPNGHGPAPSGDATPADRITEIVSRVLEAVAARLADSVEAVADRISGPDGRPRSEDDDGAGALARLGAGFGVIAARLAEILGWIVEQGTRLVSAATGLLPRGRGTTGDDDAPGDEVADRRAAAV</sequence>
<dbReference type="Proteomes" id="UP000291591">
    <property type="component" value="Unassembled WGS sequence"/>
</dbReference>
<comment type="caution">
    <text evidence="2">The sequence shown here is derived from an EMBL/GenBank/DDBJ whole genome shotgun (WGS) entry which is preliminary data.</text>
</comment>
<dbReference type="AlphaFoldDB" id="A0A4Q7UY78"/>
<gene>
    <name evidence="2" type="ORF">EV383_3785</name>
</gene>
<feature type="compositionally biased region" description="Polar residues" evidence="1">
    <location>
        <begin position="1"/>
        <end position="12"/>
    </location>
</feature>
<dbReference type="EMBL" id="SHKL01000001">
    <property type="protein sequence ID" value="RZT86886.1"/>
    <property type="molecule type" value="Genomic_DNA"/>
</dbReference>
<dbReference type="RefSeq" id="WP_130291106.1">
    <property type="nucleotide sequence ID" value="NZ_SHKL01000001.1"/>
</dbReference>
<evidence type="ECO:0000313" key="2">
    <source>
        <dbReference type="EMBL" id="RZT86886.1"/>
    </source>
</evidence>
<evidence type="ECO:0000313" key="3">
    <source>
        <dbReference type="Proteomes" id="UP000291591"/>
    </source>
</evidence>